<dbReference type="AlphaFoldDB" id="A0A6A5ZJD7"/>
<name>A0A6A5ZJD7_9PLEO</name>
<dbReference type="PANTHER" id="PTHR33048">
    <property type="entry name" value="PTH11-LIKE INTEGRAL MEMBRANE PROTEIN (AFU_ORTHOLOGUE AFUA_5G11245)"/>
    <property type="match status" value="1"/>
</dbReference>
<protein>
    <recommendedName>
        <fullName evidence="7">Rhodopsin domain-containing protein</fullName>
    </recommendedName>
</protein>
<dbReference type="EMBL" id="ML977316">
    <property type="protein sequence ID" value="KAF2119154.1"/>
    <property type="molecule type" value="Genomic_DNA"/>
</dbReference>
<keyword evidence="3 6" id="KW-1133">Transmembrane helix</keyword>
<feature type="domain" description="Rhodopsin" evidence="7">
    <location>
        <begin position="46"/>
        <end position="280"/>
    </location>
</feature>
<gene>
    <name evidence="8" type="ORF">BDV96DRAFT_596922</name>
</gene>
<evidence type="ECO:0000256" key="5">
    <source>
        <dbReference type="ARBA" id="ARBA00038359"/>
    </source>
</evidence>
<dbReference type="InterPro" id="IPR052337">
    <property type="entry name" value="SAT4-like"/>
</dbReference>
<organism evidence="8 9">
    <name type="scientific">Lophiotrema nucula</name>
    <dbReference type="NCBI Taxonomy" id="690887"/>
    <lineage>
        <taxon>Eukaryota</taxon>
        <taxon>Fungi</taxon>
        <taxon>Dikarya</taxon>
        <taxon>Ascomycota</taxon>
        <taxon>Pezizomycotina</taxon>
        <taxon>Dothideomycetes</taxon>
        <taxon>Pleosporomycetidae</taxon>
        <taxon>Pleosporales</taxon>
        <taxon>Lophiotremataceae</taxon>
        <taxon>Lophiotrema</taxon>
    </lineage>
</organism>
<feature type="transmembrane region" description="Helical" evidence="6">
    <location>
        <begin position="62"/>
        <end position="83"/>
    </location>
</feature>
<dbReference type="OrthoDB" id="3934549at2759"/>
<evidence type="ECO:0000256" key="3">
    <source>
        <dbReference type="ARBA" id="ARBA00022989"/>
    </source>
</evidence>
<dbReference type="InterPro" id="IPR049326">
    <property type="entry name" value="Rhodopsin_dom_fungi"/>
</dbReference>
<proteinExistence type="inferred from homology"/>
<evidence type="ECO:0000256" key="4">
    <source>
        <dbReference type="ARBA" id="ARBA00023136"/>
    </source>
</evidence>
<dbReference type="GO" id="GO:0016020">
    <property type="term" value="C:membrane"/>
    <property type="evidence" value="ECO:0007669"/>
    <property type="project" value="UniProtKB-SubCell"/>
</dbReference>
<dbReference type="PANTHER" id="PTHR33048:SF47">
    <property type="entry name" value="INTEGRAL MEMBRANE PROTEIN-RELATED"/>
    <property type="match status" value="1"/>
</dbReference>
<evidence type="ECO:0000256" key="2">
    <source>
        <dbReference type="ARBA" id="ARBA00022692"/>
    </source>
</evidence>
<comment type="similarity">
    <text evidence="5">Belongs to the SAT4 family.</text>
</comment>
<evidence type="ECO:0000313" key="9">
    <source>
        <dbReference type="Proteomes" id="UP000799770"/>
    </source>
</evidence>
<keyword evidence="9" id="KW-1185">Reference proteome</keyword>
<comment type="subcellular location">
    <subcellularLocation>
        <location evidence="1">Membrane</location>
        <topology evidence="1">Multi-pass membrane protein</topology>
    </subcellularLocation>
</comment>
<feature type="transmembrane region" description="Helical" evidence="6">
    <location>
        <begin position="103"/>
        <end position="126"/>
    </location>
</feature>
<evidence type="ECO:0000313" key="8">
    <source>
        <dbReference type="EMBL" id="KAF2119154.1"/>
    </source>
</evidence>
<feature type="transmembrane region" description="Helical" evidence="6">
    <location>
        <begin position="28"/>
        <end position="50"/>
    </location>
</feature>
<feature type="transmembrane region" description="Helical" evidence="6">
    <location>
        <begin position="213"/>
        <end position="235"/>
    </location>
</feature>
<feature type="transmembrane region" description="Helical" evidence="6">
    <location>
        <begin position="138"/>
        <end position="160"/>
    </location>
</feature>
<sequence>MSAEQPTPEQAAFLADLMLRKNETRRPGLIAAICVCIVIAYVAVGLRLLARRRVHQPLKADDWWIIGALIPVTLFDGFNFWTMSEGMGLHIVRLTDPKGFMKSSVGCMILYGLCLPPVKFSILCLYHRIFPSKGIKYGGIAIGAIVGGTCIAATLAFAFQCIPLSSLWENPTGGTRCIDISNLAMSTGVINIVTDVAILALPVRPLLNLKAPIMVRAGLIGTFLLGGAVCVFSIVRTIMVHQASFDDPTWNNAPGATWSVIENHIAILCACLPVLKPLFIKPKSGLPTAKSSGYKSSGYIRSADSKPRGKKDPYGVTDGSITIVADEDDDVPLHSINKTTHFETGSVRDVPMRERDMA</sequence>
<evidence type="ECO:0000256" key="6">
    <source>
        <dbReference type="SAM" id="Phobius"/>
    </source>
</evidence>
<evidence type="ECO:0000256" key="1">
    <source>
        <dbReference type="ARBA" id="ARBA00004141"/>
    </source>
</evidence>
<dbReference type="Proteomes" id="UP000799770">
    <property type="component" value="Unassembled WGS sequence"/>
</dbReference>
<evidence type="ECO:0000259" key="7">
    <source>
        <dbReference type="Pfam" id="PF20684"/>
    </source>
</evidence>
<accession>A0A6A5ZJD7</accession>
<reference evidence="8" key="1">
    <citation type="journal article" date="2020" name="Stud. Mycol.">
        <title>101 Dothideomycetes genomes: a test case for predicting lifestyles and emergence of pathogens.</title>
        <authorList>
            <person name="Haridas S."/>
            <person name="Albert R."/>
            <person name="Binder M."/>
            <person name="Bloem J."/>
            <person name="Labutti K."/>
            <person name="Salamov A."/>
            <person name="Andreopoulos B."/>
            <person name="Baker S."/>
            <person name="Barry K."/>
            <person name="Bills G."/>
            <person name="Bluhm B."/>
            <person name="Cannon C."/>
            <person name="Castanera R."/>
            <person name="Culley D."/>
            <person name="Daum C."/>
            <person name="Ezra D."/>
            <person name="Gonzalez J."/>
            <person name="Henrissat B."/>
            <person name="Kuo A."/>
            <person name="Liang C."/>
            <person name="Lipzen A."/>
            <person name="Lutzoni F."/>
            <person name="Magnuson J."/>
            <person name="Mondo S."/>
            <person name="Nolan M."/>
            <person name="Ohm R."/>
            <person name="Pangilinan J."/>
            <person name="Park H.-J."/>
            <person name="Ramirez L."/>
            <person name="Alfaro M."/>
            <person name="Sun H."/>
            <person name="Tritt A."/>
            <person name="Yoshinaga Y."/>
            <person name="Zwiers L.-H."/>
            <person name="Turgeon B."/>
            <person name="Goodwin S."/>
            <person name="Spatafora J."/>
            <person name="Crous P."/>
            <person name="Grigoriev I."/>
        </authorList>
    </citation>
    <scope>NUCLEOTIDE SEQUENCE</scope>
    <source>
        <strain evidence="8">CBS 627.86</strain>
    </source>
</reference>
<dbReference type="Pfam" id="PF20684">
    <property type="entry name" value="Fung_rhodopsin"/>
    <property type="match status" value="1"/>
</dbReference>
<keyword evidence="4 6" id="KW-0472">Membrane</keyword>
<keyword evidence="2 6" id="KW-0812">Transmembrane</keyword>